<evidence type="ECO:0000259" key="1">
    <source>
        <dbReference type="PROSITE" id="PS51819"/>
    </source>
</evidence>
<proteinExistence type="predicted"/>
<evidence type="ECO:0000313" key="2">
    <source>
        <dbReference type="EMBL" id="XBO37413.1"/>
    </source>
</evidence>
<dbReference type="InterPro" id="IPR029068">
    <property type="entry name" value="Glyas_Bleomycin-R_OHBP_Dase"/>
</dbReference>
<dbReference type="CDD" id="cd06587">
    <property type="entry name" value="VOC"/>
    <property type="match status" value="1"/>
</dbReference>
<gene>
    <name evidence="2" type="ORF">ABEG18_16970</name>
</gene>
<dbReference type="SUPFAM" id="SSF54593">
    <property type="entry name" value="Glyoxalase/Bleomycin resistance protein/Dihydroxybiphenyl dioxygenase"/>
    <property type="match status" value="1"/>
</dbReference>
<dbReference type="Gene3D" id="3.10.180.10">
    <property type="entry name" value="2,3-Dihydroxybiphenyl 1,2-Dioxygenase, domain 1"/>
    <property type="match status" value="1"/>
</dbReference>
<feature type="domain" description="VOC" evidence="1">
    <location>
        <begin position="5"/>
        <end position="120"/>
    </location>
</feature>
<sequence length="165" mass="18811">MKALGFNHLSVGAKSMEESVRFYEKVFGMERIPTYNFGFKTQYLRCGDLQLHVFELEDAVPTFQHFAIDVDDFHAVYEAARDMDALDGKTFRNSVNELPDGSVQMYLRDPGGNLLEVDWPDVSTLDRSRIPHLKSLSQFAEQQGEALEASLYYDRPHLQGRAKSA</sequence>
<dbReference type="EMBL" id="CP157484">
    <property type="protein sequence ID" value="XBO37413.1"/>
    <property type="molecule type" value="Genomic_DNA"/>
</dbReference>
<dbReference type="InterPro" id="IPR004360">
    <property type="entry name" value="Glyas_Fos-R_dOase_dom"/>
</dbReference>
<organism evidence="2">
    <name type="scientific">Alsobacter sp. KACC 23698</name>
    <dbReference type="NCBI Taxonomy" id="3149229"/>
    <lineage>
        <taxon>Bacteria</taxon>
        <taxon>Pseudomonadati</taxon>
        <taxon>Pseudomonadota</taxon>
        <taxon>Alphaproteobacteria</taxon>
        <taxon>Hyphomicrobiales</taxon>
        <taxon>Alsobacteraceae</taxon>
        <taxon>Alsobacter</taxon>
    </lineage>
</organism>
<reference evidence="2" key="1">
    <citation type="submission" date="2024-05" db="EMBL/GenBank/DDBJ databases">
        <authorList>
            <person name="Kim S."/>
            <person name="Heo J."/>
            <person name="Choi H."/>
            <person name="Choi Y."/>
            <person name="Kwon S.-W."/>
            <person name="Kim Y."/>
        </authorList>
    </citation>
    <scope>NUCLEOTIDE SEQUENCE</scope>
    <source>
        <strain evidence="2">KACC 23698</strain>
    </source>
</reference>
<name>A0AAU7JAV2_9HYPH</name>
<dbReference type="RefSeq" id="WP_406854234.1">
    <property type="nucleotide sequence ID" value="NZ_CP157484.1"/>
</dbReference>
<dbReference type="PROSITE" id="PS51819">
    <property type="entry name" value="VOC"/>
    <property type="match status" value="1"/>
</dbReference>
<protein>
    <submittedName>
        <fullName evidence="2">VOC family protein</fullName>
    </submittedName>
</protein>
<dbReference type="AlphaFoldDB" id="A0AAU7JAV2"/>
<dbReference type="InterPro" id="IPR037523">
    <property type="entry name" value="VOC_core"/>
</dbReference>
<accession>A0AAU7JAV2</accession>
<dbReference type="Pfam" id="PF00903">
    <property type="entry name" value="Glyoxalase"/>
    <property type="match status" value="1"/>
</dbReference>